<evidence type="ECO:0000313" key="3">
    <source>
        <dbReference type="Proteomes" id="UP000248333"/>
    </source>
</evidence>
<feature type="transmembrane region" description="Helical" evidence="1">
    <location>
        <begin position="20"/>
        <end position="44"/>
    </location>
</feature>
<dbReference type="Proteomes" id="UP000248333">
    <property type="component" value="Unassembled WGS sequence"/>
</dbReference>
<keyword evidence="1" id="KW-0812">Transmembrane</keyword>
<gene>
    <name evidence="2" type="ORF">C7C45_16130</name>
</gene>
<sequence length="139" mass="15418">MADDRAMTWQRLRALPLPGFVLVYTGLYGVLIVIGSTVGYLVLANQPSFGAFVLEMMVAAVYLVLASVVPFAIALAVVFLFRDARPVWFRLAAVLLCCLPSMCTSEPRQLAYFLPMQILVALVIRQPYDPARDRVGDQH</sequence>
<organism evidence="2 3">
    <name type="scientific">Micromonospora arborensis</name>
    <dbReference type="NCBI Taxonomy" id="2116518"/>
    <lineage>
        <taxon>Bacteria</taxon>
        <taxon>Bacillati</taxon>
        <taxon>Actinomycetota</taxon>
        <taxon>Actinomycetes</taxon>
        <taxon>Micromonosporales</taxon>
        <taxon>Micromonosporaceae</taxon>
        <taxon>Micromonospora</taxon>
    </lineage>
</organism>
<reference evidence="2 3" key="1">
    <citation type="submission" date="2018-03" db="EMBL/GenBank/DDBJ databases">
        <title>Bioinformatic expansion and discovery of thiopeptide antibiotics.</title>
        <authorList>
            <person name="Schwalen C.J."/>
            <person name="Hudson G.A."/>
            <person name="Mitchell D.A."/>
        </authorList>
    </citation>
    <scope>NUCLEOTIDE SEQUENCE [LARGE SCALE GENOMIC DNA]</scope>
    <source>
        <strain evidence="2 3">NRRL 8041</strain>
    </source>
</reference>
<comment type="caution">
    <text evidence="2">The sequence shown here is derived from an EMBL/GenBank/DDBJ whole genome shotgun (WGS) entry which is preliminary data.</text>
</comment>
<feature type="transmembrane region" description="Helical" evidence="1">
    <location>
        <begin position="56"/>
        <end position="81"/>
    </location>
</feature>
<dbReference type="AlphaFoldDB" id="A0A318P180"/>
<evidence type="ECO:0000256" key="1">
    <source>
        <dbReference type="SAM" id="Phobius"/>
    </source>
</evidence>
<accession>A0A318P180</accession>
<keyword evidence="3" id="KW-1185">Reference proteome</keyword>
<dbReference type="EMBL" id="PYBV01000019">
    <property type="protein sequence ID" value="PYC69222.1"/>
    <property type="molecule type" value="Genomic_DNA"/>
</dbReference>
<protein>
    <submittedName>
        <fullName evidence="2">Uncharacterized protein</fullName>
    </submittedName>
</protein>
<keyword evidence="1" id="KW-0472">Membrane</keyword>
<name>A0A318P180_9ACTN</name>
<proteinExistence type="predicted"/>
<dbReference type="RefSeq" id="WP_110564484.1">
    <property type="nucleotide sequence ID" value="NZ_PYBV01000019.1"/>
</dbReference>
<keyword evidence="1" id="KW-1133">Transmembrane helix</keyword>
<evidence type="ECO:0000313" key="2">
    <source>
        <dbReference type="EMBL" id="PYC69222.1"/>
    </source>
</evidence>